<name>A0A291M038_9RHOB</name>
<reference evidence="2 3" key="1">
    <citation type="submission" date="2017-05" db="EMBL/GenBank/DDBJ databases">
        <title>Comparative genomic and metabolic analysis of manganese-oxidizing mechanisms in Celeribater manganoxidans DY25T: its adaption to the environment of polymetallic nodule.</title>
        <authorList>
            <person name="Wang X."/>
        </authorList>
    </citation>
    <scope>NUCLEOTIDE SEQUENCE [LARGE SCALE GENOMIC DNA]</scope>
    <source>
        <strain evidence="2 3">DY25</strain>
    </source>
</reference>
<gene>
    <name evidence="2" type="ORF">CBW24_10310</name>
</gene>
<organism evidence="2 3">
    <name type="scientific">Pacificitalea manganoxidans</name>
    <dbReference type="NCBI Taxonomy" id="1411902"/>
    <lineage>
        <taxon>Bacteria</taxon>
        <taxon>Pseudomonadati</taxon>
        <taxon>Pseudomonadota</taxon>
        <taxon>Alphaproteobacteria</taxon>
        <taxon>Rhodobacterales</taxon>
        <taxon>Paracoccaceae</taxon>
        <taxon>Pacificitalea</taxon>
    </lineage>
</organism>
<evidence type="ECO:0000313" key="3">
    <source>
        <dbReference type="Proteomes" id="UP000219050"/>
    </source>
</evidence>
<sequence length="123" mass="12769">MSRMVFALIATLPALLPPGAQAEGRNDPLLLCQFDNGRQVTLAENGDALVWLQGDEVLAAGPGSALSQTPLVALQARHADGTVAQLVIRPGSGTVQANLSEVSLRGNGFATRMSSGRCRPHPG</sequence>
<dbReference type="KEGG" id="cmag:CBW24_10310"/>
<dbReference type="AlphaFoldDB" id="A0A291M038"/>
<evidence type="ECO:0000313" key="2">
    <source>
        <dbReference type="EMBL" id="ATI42363.1"/>
    </source>
</evidence>
<feature type="signal peptide" evidence="1">
    <location>
        <begin position="1"/>
        <end position="22"/>
    </location>
</feature>
<feature type="chain" id="PRO_5013171927" evidence="1">
    <location>
        <begin position="23"/>
        <end position="123"/>
    </location>
</feature>
<proteinExistence type="predicted"/>
<keyword evidence="1" id="KW-0732">Signal</keyword>
<dbReference type="RefSeq" id="WP_097373532.1">
    <property type="nucleotide sequence ID" value="NZ_CP021404.1"/>
</dbReference>
<evidence type="ECO:0000256" key="1">
    <source>
        <dbReference type="SAM" id="SignalP"/>
    </source>
</evidence>
<keyword evidence="3" id="KW-1185">Reference proteome</keyword>
<accession>A0A291M038</accession>
<protein>
    <submittedName>
        <fullName evidence="2">Uncharacterized protein</fullName>
    </submittedName>
</protein>
<dbReference type="Proteomes" id="UP000219050">
    <property type="component" value="Chromosome"/>
</dbReference>
<dbReference type="EMBL" id="CP021404">
    <property type="protein sequence ID" value="ATI42363.1"/>
    <property type="molecule type" value="Genomic_DNA"/>
</dbReference>